<dbReference type="Pfam" id="PF09792">
    <property type="entry name" value="But2"/>
    <property type="match status" value="1"/>
</dbReference>
<evidence type="ECO:0000259" key="2">
    <source>
        <dbReference type="Pfam" id="PF09792"/>
    </source>
</evidence>
<keyword evidence="1" id="KW-1133">Transmembrane helix</keyword>
<evidence type="ECO:0000313" key="3">
    <source>
        <dbReference type="EMBL" id="KAE9400826.1"/>
    </source>
</evidence>
<keyword evidence="1" id="KW-0472">Membrane</keyword>
<reference evidence="3" key="1">
    <citation type="journal article" date="2019" name="Environ. Microbiol.">
        <title>Fungal ecological strategies reflected in gene transcription - a case study of two litter decomposers.</title>
        <authorList>
            <person name="Barbi F."/>
            <person name="Kohler A."/>
            <person name="Barry K."/>
            <person name="Baskaran P."/>
            <person name="Daum C."/>
            <person name="Fauchery L."/>
            <person name="Ihrmark K."/>
            <person name="Kuo A."/>
            <person name="LaButti K."/>
            <person name="Lipzen A."/>
            <person name="Morin E."/>
            <person name="Grigoriev I.V."/>
            <person name="Henrissat B."/>
            <person name="Lindahl B."/>
            <person name="Martin F."/>
        </authorList>
    </citation>
    <scope>NUCLEOTIDE SEQUENCE</scope>
    <source>
        <strain evidence="3">JB14</strain>
    </source>
</reference>
<evidence type="ECO:0000313" key="4">
    <source>
        <dbReference type="Proteomes" id="UP000799118"/>
    </source>
</evidence>
<gene>
    <name evidence="3" type="ORF">BT96DRAFT_1018634</name>
</gene>
<feature type="domain" description="Ubiquitin 3 binding protein But2 C-terminal" evidence="2">
    <location>
        <begin position="142"/>
        <end position="248"/>
    </location>
</feature>
<protein>
    <recommendedName>
        <fullName evidence="2">Ubiquitin 3 binding protein But2 C-terminal domain-containing protein</fullName>
    </recommendedName>
</protein>
<keyword evidence="1" id="KW-0812">Transmembrane</keyword>
<organism evidence="3 4">
    <name type="scientific">Gymnopus androsaceus JB14</name>
    <dbReference type="NCBI Taxonomy" id="1447944"/>
    <lineage>
        <taxon>Eukaryota</taxon>
        <taxon>Fungi</taxon>
        <taxon>Dikarya</taxon>
        <taxon>Basidiomycota</taxon>
        <taxon>Agaricomycotina</taxon>
        <taxon>Agaricomycetes</taxon>
        <taxon>Agaricomycetidae</taxon>
        <taxon>Agaricales</taxon>
        <taxon>Marasmiineae</taxon>
        <taxon>Omphalotaceae</taxon>
        <taxon>Gymnopus</taxon>
    </lineage>
</organism>
<dbReference type="AlphaFoldDB" id="A0A6A4HRT1"/>
<keyword evidence="4" id="KW-1185">Reference proteome</keyword>
<proteinExistence type="predicted"/>
<accession>A0A6A4HRT1</accession>
<name>A0A6A4HRT1_9AGAR</name>
<sequence length="276" mass="31221">MAHPRTNFNYESLAQEDQDISEFKTPIKPVDGTVTSRFIYWAIVVVTLCTIFDAALIFFVTYRYALSASPPSPLERPSTYINFENLYRNGTRPKTKHGAITSLTKVQTQTSRVEPERVLPHSNEMWMTYYGSVPIGDRRLKVTGQISTIAQSRVLDWGMENCSLVITVPALNDTSLIVSESHIDSQLLDVWALESTNRKLNVRQISYKTKPSRQKLLGSLQVEFGNTYELQSWNCKAGTYQTFELVCSGDDSDCSVDLTTVGEIQAGIYMRQYQTV</sequence>
<dbReference type="OrthoDB" id="3350619at2759"/>
<dbReference type="InterPro" id="IPR018620">
    <property type="entry name" value="Ubiquitin3-bd_protein_But2_C"/>
</dbReference>
<feature type="transmembrane region" description="Helical" evidence="1">
    <location>
        <begin position="38"/>
        <end position="62"/>
    </location>
</feature>
<evidence type="ECO:0000256" key="1">
    <source>
        <dbReference type="SAM" id="Phobius"/>
    </source>
</evidence>
<dbReference type="EMBL" id="ML769453">
    <property type="protein sequence ID" value="KAE9400826.1"/>
    <property type="molecule type" value="Genomic_DNA"/>
</dbReference>
<dbReference type="Proteomes" id="UP000799118">
    <property type="component" value="Unassembled WGS sequence"/>
</dbReference>